<evidence type="ECO:0000256" key="1">
    <source>
        <dbReference type="SAM" id="SignalP"/>
    </source>
</evidence>
<reference evidence="2 3" key="2">
    <citation type="submission" date="2018-11" db="EMBL/GenBank/DDBJ databases">
        <authorList>
            <consortium name="Pathogen Informatics"/>
        </authorList>
    </citation>
    <scope>NUCLEOTIDE SEQUENCE [LARGE SCALE GENOMIC DNA]</scope>
</reference>
<keyword evidence="1" id="KW-0732">Signal</keyword>
<evidence type="ECO:0000313" key="2">
    <source>
        <dbReference type="EMBL" id="VDM26802.1"/>
    </source>
</evidence>
<name>A0A183TZU8_TOXCA</name>
<reference evidence="4" key="1">
    <citation type="submission" date="2016-06" db="UniProtKB">
        <authorList>
            <consortium name="WormBaseParasite"/>
        </authorList>
    </citation>
    <scope>IDENTIFICATION</scope>
</reference>
<feature type="signal peptide" evidence="1">
    <location>
        <begin position="1"/>
        <end position="23"/>
    </location>
</feature>
<dbReference type="EMBL" id="UYWY01001467">
    <property type="protein sequence ID" value="VDM26802.1"/>
    <property type="molecule type" value="Genomic_DNA"/>
</dbReference>
<keyword evidence="3" id="KW-1185">Reference proteome</keyword>
<dbReference type="WBParaSite" id="TCNE_0000176701-mRNA-1">
    <property type="protein sequence ID" value="TCNE_0000176701-mRNA-1"/>
    <property type="gene ID" value="TCNE_0000176701"/>
</dbReference>
<dbReference type="Proteomes" id="UP000050794">
    <property type="component" value="Unassembled WGS sequence"/>
</dbReference>
<evidence type="ECO:0000313" key="3">
    <source>
        <dbReference type="Proteomes" id="UP000050794"/>
    </source>
</evidence>
<feature type="chain" id="PRO_5044552920" evidence="1">
    <location>
        <begin position="24"/>
        <end position="102"/>
    </location>
</feature>
<dbReference type="AlphaFoldDB" id="A0A183TZU8"/>
<protein>
    <submittedName>
        <fullName evidence="4">Secreted protein</fullName>
    </submittedName>
</protein>
<organism evidence="3 4">
    <name type="scientific">Toxocara canis</name>
    <name type="common">Canine roundworm</name>
    <dbReference type="NCBI Taxonomy" id="6265"/>
    <lineage>
        <taxon>Eukaryota</taxon>
        <taxon>Metazoa</taxon>
        <taxon>Ecdysozoa</taxon>
        <taxon>Nematoda</taxon>
        <taxon>Chromadorea</taxon>
        <taxon>Rhabditida</taxon>
        <taxon>Spirurina</taxon>
        <taxon>Ascaridomorpha</taxon>
        <taxon>Ascaridoidea</taxon>
        <taxon>Toxocaridae</taxon>
        <taxon>Toxocara</taxon>
    </lineage>
</organism>
<sequence length="102" mass="10933">MVMVVWLFAYAVVHRYVPVPVWAWTCGLSGSPGESRTKAACPGICQLHDAWSTIAPVGCRCWWGAKGNASRSVTLSVSCARECVLPRCSSIVVGPTARLKPA</sequence>
<accession>A0A183TZU8</accession>
<gene>
    <name evidence="2" type="ORF">TCNE_LOCUS1768</name>
</gene>
<evidence type="ECO:0000313" key="4">
    <source>
        <dbReference type="WBParaSite" id="TCNE_0000176701-mRNA-1"/>
    </source>
</evidence>
<proteinExistence type="predicted"/>